<dbReference type="PANTHER" id="PTHR11104:SF0">
    <property type="entry name" value="SPBETA PROPHAGE-DERIVED AMINOGLYCOSIDE N(3')-ACETYLTRANSFERASE-LIKE PROTEIN YOKD"/>
    <property type="match status" value="1"/>
</dbReference>
<evidence type="ECO:0000313" key="7">
    <source>
        <dbReference type="Proteomes" id="UP000598217"/>
    </source>
</evidence>
<dbReference type="Pfam" id="PF02522">
    <property type="entry name" value="Antibiotic_NAT"/>
    <property type="match status" value="1"/>
</dbReference>
<evidence type="ECO:0000256" key="5">
    <source>
        <dbReference type="SAM" id="MobiDB-lite"/>
    </source>
</evidence>
<sequence length="287" mass="30313">MPAAFPNTHRPRTRPDLAEDLTGLGVAPGDTLLVHTSLRSLGWVCGADQTVVHALLDAVGPAGTLVVPTQTGDNSDPSGWADPPVPESWWETVRAQTPAFDPATTPSVRMGRVPERIRTWPGAVRSTHPQTSFAALGPHAARLMHPHPLESALGEGSPLARLEEEGARVLLLGAGYDSCTAFHLAEYRVPDPPTEPSSCAVRTPDGAREWVTYTGVALDESDFPALGTAFEVTGAVTTGPVGSATARLFPLAEAVAFATSWLARNRPPRPWDGAHTPHPQHPDGPAA</sequence>
<gene>
    <name evidence="6" type="ORF">H4W79_001676</name>
</gene>
<organism evidence="6 7">
    <name type="scientific">Nocardiopsis terrae</name>
    <dbReference type="NCBI Taxonomy" id="372655"/>
    <lineage>
        <taxon>Bacteria</taxon>
        <taxon>Bacillati</taxon>
        <taxon>Actinomycetota</taxon>
        <taxon>Actinomycetes</taxon>
        <taxon>Streptosporangiales</taxon>
        <taxon>Nocardiopsidaceae</taxon>
        <taxon>Nocardiopsis</taxon>
    </lineage>
</organism>
<evidence type="ECO:0000256" key="2">
    <source>
        <dbReference type="ARBA" id="ARBA00022679"/>
    </source>
</evidence>
<comment type="similarity">
    <text evidence="1 4">Belongs to the antibiotic N-acetyltransferase family.</text>
</comment>
<proteinExistence type="inferred from homology"/>
<evidence type="ECO:0000313" key="6">
    <source>
        <dbReference type="EMBL" id="MBE1457462.1"/>
    </source>
</evidence>
<comment type="catalytic activity">
    <reaction evidence="4">
        <text>a 2-deoxystreptamine antibiotic + acetyl-CoA = an N(3)-acetyl-2-deoxystreptamine antibiotic + CoA + H(+)</text>
        <dbReference type="Rhea" id="RHEA:12665"/>
        <dbReference type="ChEBI" id="CHEBI:15378"/>
        <dbReference type="ChEBI" id="CHEBI:57287"/>
        <dbReference type="ChEBI" id="CHEBI:57288"/>
        <dbReference type="ChEBI" id="CHEBI:57921"/>
        <dbReference type="ChEBI" id="CHEBI:77452"/>
        <dbReference type="EC" id="2.3.1.81"/>
    </reaction>
</comment>
<comment type="caution">
    <text evidence="6">The sequence shown here is derived from an EMBL/GenBank/DDBJ whole genome shotgun (WGS) entry which is preliminary data.</text>
</comment>
<keyword evidence="2 4" id="KW-0808">Transferase</keyword>
<dbReference type="InterPro" id="IPR003679">
    <property type="entry name" value="Amioglycoside_AcTrfase"/>
</dbReference>
<evidence type="ECO:0000256" key="4">
    <source>
        <dbReference type="RuleBase" id="RU365031"/>
    </source>
</evidence>
<evidence type="ECO:0000256" key="3">
    <source>
        <dbReference type="ARBA" id="ARBA00023315"/>
    </source>
</evidence>
<keyword evidence="3 4" id="KW-0012">Acyltransferase</keyword>
<feature type="region of interest" description="Disordered" evidence="5">
    <location>
        <begin position="267"/>
        <end position="287"/>
    </location>
</feature>
<name>A0ABR9HEL5_9ACTN</name>
<dbReference type="GO" id="GO:0046353">
    <property type="term" value="F:aminoglycoside 3-N-acetyltransferase activity"/>
    <property type="evidence" value="ECO:0007669"/>
    <property type="project" value="UniProtKB-EC"/>
</dbReference>
<dbReference type="SUPFAM" id="SSF110710">
    <property type="entry name" value="TTHA0583/YokD-like"/>
    <property type="match status" value="1"/>
</dbReference>
<dbReference type="EC" id="2.3.1.-" evidence="4"/>
<dbReference type="EMBL" id="JADBDY010000001">
    <property type="protein sequence ID" value="MBE1457462.1"/>
    <property type="molecule type" value="Genomic_DNA"/>
</dbReference>
<dbReference type="Proteomes" id="UP000598217">
    <property type="component" value="Unassembled WGS sequence"/>
</dbReference>
<dbReference type="RefSeq" id="WP_191271539.1">
    <property type="nucleotide sequence ID" value="NZ_BMXJ01000004.1"/>
</dbReference>
<evidence type="ECO:0000256" key="1">
    <source>
        <dbReference type="ARBA" id="ARBA00006383"/>
    </source>
</evidence>
<keyword evidence="4" id="KW-0046">Antibiotic resistance</keyword>
<reference evidence="6 7" key="1">
    <citation type="submission" date="2020-10" db="EMBL/GenBank/DDBJ databases">
        <title>Sequencing the genomes of 1000 actinobacteria strains.</title>
        <authorList>
            <person name="Klenk H.-P."/>
        </authorList>
    </citation>
    <scope>NUCLEOTIDE SEQUENCE [LARGE SCALE GENOMIC DNA]</scope>
    <source>
        <strain evidence="6 7">DSM 45157</strain>
    </source>
</reference>
<dbReference type="InterPro" id="IPR028345">
    <property type="entry name" value="Antibiotic_NAT-like"/>
</dbReference>
<protein>
    <recommendedName>
        <fullName evidence="4">Aminoglycoside N(3)-acetyltransferase</fullName>
        <ecNumber evidence="4">2.3.1.-</ecNumber>
    </recommendedName>
</protein>
<dbReference type="PANTHER" id="PTHR11104">
    <property type="entry name" value="AMINOGLYCOSIDE N3-ACETYLTRANSFERASE"/>
    <property type="match status" value="1"/>
</dbReference>
<keyword evidence="7" id="KW-1185">Reference proteome</keyword>
<accession>A0ABR9HEL5</accession>